<dbReference type="NCBIfam" id="TIGR02669">
    <property type="entry name" value="SpoIID_LytB"/>
    <property type="match status" value="1"/>
</dbReference>
<evidence type="ECO:0000256" key="1">
    <source>
        <dbReference type="SAM" id="SignalP"/>
    </source>
</evidence>
<feature type="chain" id="PRO_5045168496" evidence="1">
    <location>
        <begin position="27"/>
        <end position="401"/>
    </location>
</feature>
<evidence type="ECO:0000259" key="2">
    <source>
        <dbReference type="Pfam" id="PF08486"/>
    </source>
</evidence>
<protein>
    <submittedName>
        <fullName evidence="3">SpoIID/LytB domain-containing protein</fullName>
    </submittedName>
</protein>
<sequence>MPLRRLIGLGCALGLASLGLSSPASAAEVWPVPPDATITVDGHGYGHGRGLSQYGAEHAAAARVGYRGILDHYYPGTSRGTAGGSVRVWLSVGDIGNAVVVDASPKLRVQKTGGGTSWLLAKQRKKASRWRIVPQGDRSSRVQYRTRGWHTLRTVRGAVEFAAGGAKIRLHNNDGTATSYRGVIRSVPSSAGNRIAVNVLGMEPYLRGVVPSETYASLWHPATLAAQAVAARSYAAHQRAARASKPFDLCDTESCQVYGGASAEYPTTDDAVRKTQGEILTYDGEPAFTEFSASNGGWSAAGDEPYLVAMEDPWASAADDRYVDWSVDLSDDQIEKAWPEIGDLEGLTVDGRDGHGEWGGRAGTITVTGDQGEVTMPATTFTTRFHLYSAWLTFSVTEKAG</sequence>
<accession>A0ABS7UIJ3</accession>
<proteinExistence type="predicted"/>
<dbReference type="RefSeq" id="WP_224125162.1">
    <property type="nucleotide sequence ID" value="NZ_JAIQZJ010000019.1"/>
</dbReference>
<feature type="signal peptide" evidence="1">
    <location>
        <begin position="1"/>
        <end position="26"/>
    </location>
</feature>
<dbReference type="Proteomes" id="UP000780875">
    <property type="component" value="Unassembled WGS sequence"/>
</dbReference>
<dbReference type="EMBL" id="JAIQZJ010000019">
    <property type="protein sequence ID" value="MBZ5740861.1"/>
    <property type="molecule type" value="Genomic_DNA"/>
</dbReference>
<reference evidence="3 4" key="1">
    <citation type="submission" date="2021-09" db="EMBL/GenBank/DDBJ databases">
        <title>Whole genome sequence of Nocardioides sp. GBK3QG-3.</title>
        <authorList>
            <person name="Tuo L."/>
        </authorList>
    </citation>
    <scope>NUCLEOTIDE SEQUENCE [LARGE SCALE GENOMIC DNA]</scope>
    <source>
        <strain evidence="3 4">GBK3QG-3</strain>
    </source>
</reference>
<dbReference type="Pfam" id="PF08486">
    <property type="entry name" value="SpoIID"/>
    <property type="match status" value="1"/>
</dbReference>
<comment type="caution">
    <text evidence="3">The sequence shown here is derived from an EMBL/GenBank/DDBJ whole genome shotgun (WGS) entry which is preliminary data.</text>
</comment>
<evidence type="ECO:0000313" key="4">
    <source>
        <dbReference type="Proteomes" id="UP000780875"/>
    </source>
</evidence>
<dbReference type="InterPro" id="IPR013486">
    <property type="entry name" value="SpoIID/LytB"/>
</dbReference>
<keyword evidence="1" id="KW-0732">Signal</keyword>
<evidence type="ECO:0000313" key="3">
    <source>
        <dbReference type="EMBL" id="MBZ5740861.1"/>
    </source>
</evidence>
<keyword evidence="4" id="KW-1185">Reference proteome</keyword>
<dbReference type="InterPro" id="IPR013693">
    <property type="entry name" value="SpoIID/LytB_N"/>
</dbReference>
<gene>
    <name evidence="3" type="ORF">K8U61_22020</name>
</gene>
<name>A0ABS7UIJ3_9ACTN</name>
<organism evidence="3 4">
    <name type="scientific">Nocardioides mangrovi</name>
    <dbReference type="NCBI Taxonomy" id="2874580"/>
    <lineage>
        <taxon>Bacteria</taxon>
        <taxon>Bacillati</taxon>
        <taxon>Actinomycetota</taxon>
        <taxon>Actinomycetes</taxon>
        <taxon>Propionibacteriales</taxon>
        <taxon>Nocardioidaceae</taxon>
        <taxon>Nocardioides</taxon>
    </lineage>
</organism>
<feature type="domain" description="Sporulation stage II protein D amidase enhancer LytB N-terminal" evidence="2">
    <location>
        <begin position="194"/>
        <end position="282"/>
    </location>
</feature>